<dbReference type="PRINTS" id="PR00412">
    <property type="entry name" value="EPOXHYDRLASE"/>
</dbReference>
<reference evidence="4 5" key="1">
    <citation type="submission" date="2020-05" db="EMBL/GenBank/DDBJ databases">
        <title>WGS assembly of Panicum virgatum.</title>
        <authorList>
            <person name="Lovell J.T."/>
            <person name="Jenkins J."/>
            <person name="Shu S."/>
            <person name="Juenger T.E."/>
            <person name="Schmutz J."/>
        </authorList>
    </citation>
    <scope>NUCLEOTIDE SEQUENCE [LARGE SCALE GENOMIC DNA]</scope>
    <source>
        <strain evidence="5">cv. AP13</strain>
    </source>
</reference>
<keyword evidence="5" id="KW-1185">Reference proteome</keyword>
<evidence type="ECO:0000259" key="3">
    <source>
        <dbReference type="Pfam" id="PF00561"/>
    </source>
</evidence>
<dbReference type="InterPro" id="IPR000073">
    <property type="entry name" value="AB_hydrolase_1"/>
</dbReference>
<dbReference type="PANTHER" id="PTHR43329">
    <property type="entry name" value="EPOXIDE HYDROLASE"/>
    <property type="match status" value="1"/>
</dbReference>
<protein>
    <recommendedName>
        <fullName evidence="3">AB hydrolase-1 domain-containing protein</fullName>
    </recommendedName>
</protein>
<comment type="similarity">
    <text evidence="2">Belongs to the AB hydrolase superfamily. Epoxide hydrolase family.</text>
</comment>
<evidence type="ECO:0000313" key="4">
    <source>
        <dbReference type="EMBL" id="KAG2620510.1"/>
    </source>
</evidence>
<organism evidence="4 5">
    <name type="scientific">Panicum virgatum</name>
    <name type="common">Blackwell switchgrass</name>
    <dbReference type="NCBI Taxonomy" id="38727"/>
    <lineage>
        <taxon>Eukaryota</taxon>
        <taxon>Viridiplantae</taxon>
        <taxon>Streptophyta</taxon>
        <taxon>Embryophyta</taxon>
        <taxon>Tracheophyta</taxon>
        <taxon>Spermatophyta</taxon>
        <taxon>Magnoliopsida</taxon>
        <taxon>Liliopsida</taxon>
        <taxon>Poales</taxon>
        <taxon>Poaceae</taxon>
        <taxon>PACMAD clade</taxon>
        <taxon>Panicoideae</taxon>
        <taxon>Panicodae</taxon>
        <taxon>Paniceae</taxon>
        <taxon>Panicinae</taxon>
        <taxon>Panicum</taxon>
        <taxon>Panicum sect. Hiantes</taxon>
    </lineage>
</organism>
<accession>A0A8T0UCV6</accession>
<proteinExistence type="inferred from homology"/>
<sequence length="310" mass="35253">MNQEIEHSYLPIRGLKLHIAHIGKGEVGTLLFVHGFPEVWYSWRHQMVAAAAAGFCAIAPDLPGYGLSEPPSDLALASWESLIKDLLSILDSLGISKVFLVAKDFGAKPAFDLALCHPDRVCGVVTFGVPPLVESLSRSGLPEGFYIYRWRPGRAESDFGRFDARRIMRTIYILFSRSEIPIAKPGQEIMDLADDSTRMPYWFREEDLYAYTNLYEKSGFITALQIPYRTKPAEAEYADPRFEMPMFVMMGQKDYILKFPALKDYISSEKLKEIAPDHEITYIPKGSHFVQEQFPELVNQLMIDFLCKHA</sequence>
<dbReference type="Gene3D" id="3.40.50.1820">
    <property type="entry name" value="alpha/beta hydrolase"/>
    <property type="match status" value="1"/>
</dbReference>
<gene>
    <name evidence="4" type="ORF">PVAP13_3NG172242</name>
</gene>
<dbReference type="InterPro" id="IPR029058">
    <property type="entry name" value="AB_hydrolase_fold"/>
</dbReference>
<dbReference type="Pfam" id="PF00561">
    <property type="entry name" value="Abhydrolase_1"/>
    <property type="match status" value="1"/>
</dbReference>
<evidence type="ECO:0000256" key="1">
    <source>
        <dbReference type="ARBA" id="ARBA00022801"/>
    </source>
</evidence>
<feature type="domain" description="AB hydrolase-1" evidence="3">
    <location>
        <begin position="29"/>
        <end position="293"/>
    </location>
</feature>
<comment type="caution">
    <text evidence="4">The sequence shown here is derived from an EMBL/GenBank/DDBJ whole genome shotgun (WGS) entry which is preliminary data.</text>
</comment>
<dbReference type="GO" id="GO:0016787">
    <property type="term" value="F:hydrolase activity"/>
    <property type="evidence" value="ECO:0007669"/>
    <property type="project" value="UniProtKB-KW"/>
</dbReference>
<dbReference type="Proteomes" id="UP000823388">
    <property type="component" value="Chromosome 3N"/>
</dbReference>
<evidence type="ECO:0000256" key="2">
    <source>
        <dbReference type="ARBA" id="ARBA00038334"/>
    </source>
</evidence>
<dbReference type="AlphaFoldDB" id="A0A8T0UCV6"/>
<dbReference type="InterPro" id="IPR000639">
    <property type="entry name" value="Epox_hydrolase-like"/>
</dbReference>
<evidence type="ECO:0000313" key="5">
    <source>
        <dbReference type="Proteomes" id="UP000823388"/>
    </source>
</evidence>
<keyword evidence="1" id="KW-0378">Hydrolase</keyword>
<dbReference type="SUPFAM" id="SSF53474">
    <property type="entry name" value="alpha/beta-Hydrolases"/>
    <property type="match status" value="1"/>
</dbReference>
<dbReference type="EMBL" id="CM029042">
    <property type="protein sequence ID" value="KAG2620510.1"/>
    <property type="molecule type" value="Genomic_DNA"/>
</dbReference>
<name>A0A8T0UCV6_PANVG</name>